<dbReference type="AlphaFoldDB" id="A0A8S1MI44"/>
<reference evidence="1" key="1">
    <citation type="submission" date="2021-01" db="EMBL/GenBank/DDBJ databases">
        <authorList>
            <consortium name="Genoscope - CEA"/>
            <person name="William W."/>
        </authorList>
    </citation>
    <scope>NUCLEOTIDE SEQUENCE</scope>
</reference>
<sequence>MSNQKRDYKKVEKCKREALISLVFSQGLKIKEASQNLDIKYAVAKTIIVAFRKKYILEKKEIMSTKKCRFQPRINQISVHRIISKIGGKCVNLDQEKIL</sequence>
<accession>A0A8S1MI44</accession>
<protein>
    <submittedName>
        <fullName evidence="1">Uncharacterized protein</fullName>
    </submittedName>
</protein>
<proteinExistence type="predicted"/>
<name>A0A8S1MI44_9CILI</name>
<keyword evidence="2" id="KW-1185">Reference proteome</keyword>
<dbReference type="EMBL" id="CAJJDN010000036">
    <property type="protein sequence ID" value="CAD8077323.1"/>
    <property type="molecule type" value="Genomic_DNA"/>
</dbReference>
<dbReference type="OrthoDB" id="294005at2759"/>
<comment type="caution">
    <text evidence="1">The sequence shown here is derived from an EMBL/GenBank/DDBJ whole genome shotgun (WGS) entry which is preliminary data.</text>
</comment>
<organism evidence="1 2">
    <name type="scientific">Paramecium sonneborni</name>
    <dbReference type="NCBI Taxonomy" id="65129"/>
    <lineage>
        <taxon>Eukaryota</taxon>
        <taxon>Sar</taxon>
        <taxon>Alveolata</taxon>
        <taxon>Ciliophora</taxon>
        <taxon>Intramacronucleata</taxon>
        <taxon>Oligohymenophorea</taxon>
        <taxon>Peniculida</taxon>
        <taxon>Parameciidae</taxon>
        <taxon>Paramecium</taxon>
    </lineage>
</organism>
<dbReference type="Proteomes" id="UP000692954">
    <property type="component" value="Unassembled WGS sequence"/>
</dbReference>
<evidence type="ECO:0000313" key="1">
    <source>
        <dbReference type="EMBL" id="CAD8077323.1"/>
    </source>
</evidence>
<evidence type="ECO:0000313" key="2">
    <source>
        <dbReference type="Proteomes" id="UP000692954"/>
    </source>
</evidence>
<gene>
    <name evidence="1" type="ORF">PSON_ATCC_30995.1.T0360071</name>
</gene>